<dbReference type="OrthoDB" id="3026777at2759"/>
<keyword evidence="1" id="KW-0472">Membrane</keyword>
<gene>
    <name evidence="2" type="ORF">AMK59_4820</name>
</gene>
<feature type="transmembrane region" description="Helical" evidence="1">
    <location>
        <begin position="37"/>
        <end position="58"/>
    </location>
</feature>
<sequence>GIRKKISFSVNHHQKLLIRYRILNVSRRYHKTRNSEASVFWLFALKTYGFTPIEYSYFDSIRSSLMVIGSLVFLPLFTKVFKLHDAVIIIITFFDKIASNVLLLLFVNTYGLYAGWICR</sequence>
<dbReference type="Proteomes" id="UP000051574">
    <property type="component" value="Unassembled WGS sequence"/>
</dbReference>
<keyword evidence="1" id="KW-1133">Transmembrane helix</keyword>
<evidence type="ECO:0000256" key="1">
    <source>
        <dbReference type="SAM" id="Phobius"/>
    </source>
</evidence>
<evidence type="ECO:0000313" key="2">
    <source>
        <dbReference type="EMBL" id="KRT82553.1"/>
    </source>
</evidence>
<comment type="caution">
    <text evidence="2">The sequence shown here is derived from an EMBL/GenBank/DDBJ whole genome shotgun (WGS) entry which is preliminary data.</text>
</comment>
<dbReference type="EMBL" id="LJIG01009701">
    <property type="protein sequence ID" value="KRT82553.1"/>
    <property type="molecule type" value="Genomic_DNA"/>
</dbReference>
<feature type="transmembrane region" description="Helical" evidence="1">
    <location>
        <begin position="93"/>
        <end position="113"/>
    </location>
</feature>
<protein>
    <submittedName>
        <fullName evidence="2">Uncharacterized protein</fullName>
    </submittedName>
</protein>
<evidence type="ECO:0000313" key="3">
    <source>
        <dbReference type="Proteomes" id="UP000051574"/>
    </source>
</evidence>
<keyword evidence="1" id="KW-0812">Transmembrane</keyword>
<accession>A0A0T6B5C3</accession>
<name>A0A0T6B5C3_9SCAR</name>
<organism evidence="2 3">
    <name type="scientific">Oryctes borbonicus</name>
    <dbReference type="NCBI Taxonomy" id="1629725"/>
    <lineage>
        <taxon>Eukaryota</taxon>
        <taxon>Metazoa</taxon>
        <taxon>Ecdysozoa</taxon>
        <taxon>Arthropoda</taxon>
        <taxon>Hexapoda</taxon>
        <taxon>Insecta</taxon>
        <taxon>Pterygota</taxon>
        <taxon>Neoptera</taxon>
        <taxon>Endopterygota</taxon>
        <taxon>Coleoptera</taxon>
        <taxon>Polyphaga</taxon>
        <taxon>Scarabaeiformia</taxon>
        <taxon>Scarabaeidae</taxon>
        <taxon>Dynastinae</taxon>
        <taxon>Oryctes</taxon>
    </lineage>
</organism>
<reference evidence="2 3" key="1">
    <citation type="submission" date="2015-09" db="EMBL/GenBank/DDBJ databases">
        <title>Draft genome of the scarab beetle Oryctes borbonicus.</title>
        <authorList>
            <person name="Meyer J.M."/>
            <person name="Markov G.V."/>
            <person name="Baskaran P."/>
            <person name="Herrmann M."/>
            <person name="Sommer R.J."/>
            <person name="Roedelsperger C."/>
        </authorList>
    </citation>
    <scope>NUCLEOTIDE SEQUENCE [LARGE SCALE GENOMIC DNA]</scope>
    <source>
        <strain evidence="2">OB123</strain>
        <tissue evidence="2">Whole animal</tissue>
    </source>
</reference>
<proteinExistence type="predicted"/>
<dbReference type="AlphaFoldDB" id="A0A0T6B5C3"/>
<keyword evidence="3" id="KW-1185">Reference proteome</keyword>
<feature type="non-terminal residue" evidence="2">
    <location>
        <position position="1"/>
    </location>
</feature>